<dbReference type="Pfam" id="PF01576">
    <property type="entry name" value="Myosin_tail_1"/>
    <property type="match status" value="1"/>
</dbReference>
<evidence type="ECO:0000313" key="4">
    <source>
        <dbReference type="EMBL" id="CDR18888.1"/>
    </source>
</evidence>
<dbReference type="GO" id="GO:0016459">
    <property type="term" value="C:myosin complex"/>
    <property type="evidence" value="ECO:0007669"/>
    <property type="project" value="InterPro"/>
</dbReference>
<dbReference type="Gene3D" id="1.20.5.340">
    <property type="match status" value="1"/>
</dbReference>
<dbReference type="STRING" id="8022.A0A061AFH6"/>
<feature type="non-terminal residue" evidence="4">
    <location>
        <position position="1"/>
    </location>
</feature>
<dbReference type="Proteomes" id="UP000193380">
    <property type="component" value="Unassembled WGS sequence"/>
</dbReference>
<organism evidence="4 5">
    <name type="scientific">Oncorhynchus mykiss</name>
    <name type="common">Rainbow trout</name>
    <name type="synonym">Salmo gairdneri</name>
    <dbReference type="NCBI Taxonomy" id="8022"/>
    <lineage>
        <taxon>Eukaryota</taxon>
        <taxon>Metazoa</taxon>
        <taxon>Chordata</taxon>
        <taxon>Craniata</taxon>
        <taxon>Vertebrata</taxon>
        <taxon>Euteleostomi</taxon>
        <taxon>Actinopterygii</taxon>
        <taxon>Neopterygii</taxon>
        <taxon>Teleostei</taxon>
        <taxon>Protacanthopterygii</taxon>
        <taxon>Salmoniformes</taxon>
        <taxon>Salmonidae</taxon>
        <taxon>Salmoninae</taxon>
        <taxon>Oncorhynchus</taxon>
    </lineage>
</organism>
<dbReference type="FunFam" id="1.20.5.340:FF:000003">
    <property type="entry name" value="Myosin heavy chain"/>
    <property type="match status" value="1"/>
</dbReference>
<protein>
    <recommendedName>
        <fullName evidence="3">Myosin tail domain-containing protein</fullName>
    </recommendedName>
</protein>
<dbReference type="InterPro" id="IPR002928">
    <property type="entry name" value="Myosin_tail"/>
</dbReference>
<accession>A0A061AFH6</accession>
<dbReference type="EMBL" id="FR980441">
    <property type="protein sequence ID" value="CDR18888.1"/>
    <property type="molecule type" value="Genomic_DNA"/>
</dbReference>
<feature type="domain" description="Myosin tail" evidence="3">
    <location>
        <begin position="15"/>
        <end position="199"/>
    </location>
</feature>
<evidence type="ECO:0000259" key="3">
    <source>
        <dbReference type="Pfam" id="PF01576"/>
    </source>
</evidence>
<dbReference type="SUPFAM" id="SSF90257">
    <property type="entry name" value="Myosin rod fragments"/>
    <property type="match status" value="1"/>
</dbReference>
<dbReference type="PaxDb" id="8022-A0A061AFH6"/>
<evidence type="ECO:0000256" key="2">
    <source>
        <dbReference type="SAM" id="Coils"/>
    </source>
</evidence>
<sequence>CYSVCDSVRLFHCPQSKLALASSLAGLRQECEVLKEQLEEEQESKLELQRFISKLNTEVTHWRTRQEADAIQHLDELEETKKKLASRLQEAEEAVEATQAKCSSLEKTKQRLQGEVEDLCIDLEKASNCGQALDKKQRILEKQLGDWKQKCEELVLEVEGCQKESRQHATELFKLKTAHEEALEQGDALRRENKAYQGEG</sequence>
<evidence type="ECO:0000313" key="5">
    <source>
        <dbReference type="Proteomes" id="UP000193380"/>
    </source>
</evidence>
<evidence type="ECO:0000256" key="1">
    <source>
        <dbReference type="ARBA" id="ARBA00023054"/>
    </source>
</evidence>
<reference evidence="4" key="2">
    <citation type="submission" date="2014-03" db="EMBL/GenBank/DDBJ databases">
        <authorList>
            <person name="Genoscope - CEA"/>
        </authorList>
    </citation>
    <scope>NUCLEOTIDE SEQUENCE</scope>
</reference>
<feature type="coiled-coil region" evidence="2">
    <location>
        <begin position="24"/>
        <end position="122"/>
    </location>
</feature>
<reference evidence="4" key="1">
    <citation type="journal article" date="2014" name="Nat. Commun.">
        <title>The rainbow trout genome provides novel insights into evolution after whole-genome duplication in vertebrates.</title>
        <authorList>
            <person name="Berthelot C."/>
            <person name="Brunet F."/>
            <person name="Chalopin D."/>
            <person name="Juanchich A."/>
            <person name="Bernard M."/>
            <person name="Noel B."/>
            <person name="Bento P."/>
            <person name="Da Silva C."/>
            <person name="Labadie K."/>
            <person name="Alberti A."/>
            <person name="Aury J.M."/>
            <person name="Louis A."/>
            <person name="Dehais P."/>
            <person name="Bardou P."/>
            <person name="Montfort J."/>
            <person name="Klopp C."/>
            <person name="Cabau C."/>
            <person name="Gaspin C."/>
            <person name="Thorgaard G.H."/>
            <person name="Boussaha M."/>
            <person name="Quillet E."/>
            <person name="Guyomard R."/>
            <person name="Galiana D."/>
            <person name="Bobe J."/>
            <person name="Volff J.N."/>
            <person name="Genet C."/>
            <person name="Wincker P."/>
            <person name="Jaillon O."/>
            <person name="Roest Crollius H."/>
            <person name="Guiguen Y."/>
        </authorList>
    </citation>
    <scope>NUCLEOTIDE SEQUENCE [LARGE SCALE GENOMIC DNA]</scope>
</reference>
<keyword evidence="1 2" id="KW-0175">Coiled coil</keyword>
<name>A0A061AFH6_ONCMY</name>
<gene>
    <name evidence="4" type="ORF">GSONMT00025236001</name>
</gene>
<dbReference type="AlphaFoldDB" id="A0A061AFH6"/>
<proteinExistence type="predicted"/>